<dbReference type="InterPro" id="IPR027417">
    <property type="entry name" value="P-loop_NTPase"/>
</dbReference>
<dbReference type="PANTHER" id="PTHR43642">
    <property type="entry name" value="HYBRID SIGNAL TRANSDUCTION HISTIDINE KINASE G"/>
    <property type="match status" value="1"/>
</dbReference>
<dbReference type="InterPro" id="IPR013767">
    <property type="entry name" value="PAS_fold"/>
</dbReference>
<dbReference type="Pfam" id="PF13191">
    <property type="entry name" value="AAA_16"/>
    <property type="match status" value="1"/>
</dbReference>
<evidence type="ECO:0000256" key="3">
    <source>
        <dbReference type="ARBA" id="ARBA00022777"/>
    </source>
</evidence>
<accession>B2J2J7</accession>
<dbReference type="InterPro" id="IPR003594">
    <property type="entry name" value="HATPase_dom"/>
</dbReference>
<evidence type="ECO:0000256" key="1">
    <source>
        <dbReference type="ARBA" id="ARBA00000085"/>
    </source>
</evidence>
<dbReference type="EnsemblBacteria" id="ACC80428">
    <property type="protein sequence ID" value="ACC80428"/>
    <property type="gene ID" value="Npun_F1766"/>
</dbReference>
<dbReference type="PROSITE" id="PS50112">
    <property type="entry name" value="PAS"/>
    <property type="match status" value="1"/>
</dbReference>
<dbReference type="HOGENOM" id="CLU_000445_34_0_3"/>
<comment type="catalytic activity">
    <reaction evidence="1">
        <text>ATP + protein L-histidine = ADP + protein N-phospho-L-histidine.</text>
        <dbReference type="EC" id="2.7.13.3"/>
    </reaction>
</comment>
<dbReference type="CDD" id="cd14014">
    <property type="entry name" value="STKc_PknB_like"/>
    <property type="match status" value="1"/>
</dbReference>
<dbReference type="SMART" id="SM00065">
    <property type="entry name" value="GAF"/>
    <property type="match status" value="1"/>
</dbReference>
<dbReference type="PRINTS" id="PR00344">
    <property type="entry name" value="BCTRLSENSOR"/>
</dbReference>
<dbReference type="SUPFAM" id="SSF56112">
    <property type="entry name" value="Protein kinase-like (PK-like)"/>
    <property type="match status" value="1"/>
</dbReference>
<dbReference type="Pfam" id="PF02518">
    <property type="entry name" value="HATPase_c"/>
    <property type="match status" value="1"/>
</dbReference>
<evidence type="ECO:0000313" key="10">
    <source>
        <dbReference type="Proteomes" id="UP000001191"/>
    </source>
</evidence>
<dbReference type="CDD" id="cd00130">
    <property type="entry name" value="PAS"/>
    <property type="match status" value="2"/>
</dbReference>
<reference evidence="10" key="1">
    <citation type="submission" date="2008-04" db="EMBL/GenBank/DDBJ databases">
        <title>Complete sequence of chromosome of Nostoc punctiforme ATCC 29133.</title>
        <authorList>
            <consortium name="US DOE Joint Genome Institute"/>
            <person name="Copeland A."/>
            <person name="Lucas S."/>
            <person name="Lapidus A."/>
            <person name="Glavina del Rio T."/>
            <person name="Dalin E."/>
            <person name="Tice H."/>
            <person name="Pitluck S."/>
            <person name="Chain P."/>
            <person name="Malfatti S."/>
            <person name="Shin M."/>
            <person name="Vergez L."/>
            <person name="Schmutz J."/>
            <person name="Larimer F."/>
            <person name="Land M."/>
            <person name="Hauser L."/>
            <person name="Kyrpides N."/>
            <person name="Kim E."/>
            <person name="Meeks J.C."/>
            <person name="Elhai J."/>
            <person name="Campbell E.L."/>
            <person name="Thiel T."/>
            <person name="Longmire J."/>
            <person name="Potts M."/>
            <person name="Atlas R."/>
        </authorList>
    </citation>
    <scope>NUCLEOTIDE SEQUENCE [LARGE SCALE GENOMIC DNA]</scope>
    <source>
        <strain evidence="10">ATCC 29133 / PCC 73102</strain>
    </source>
</reference>
<dbReference type="PANTHER" id="PTHR43642:SF1">
    <property type="entry name" value="HYBRID SIGNAL TRANSDUCTION HISTIDINE KINASE G"/>
    <property type="match status" value="1"/>
</dbReference>
<evidence type="ECO:0000259" key="8">
    <source>
        <dbReference type="PROSITE" id="PS50112"/>
    </source>
</evidence>
<dbReference type="GO" id="GO:0004673">
    <property type="term" value="F:protein histidine kinase activity"/>
    <property type="evidence" value="ECO:0007669"/>
    <property type="project" value="UniProtKB-EC"/>
</dbReference>
<evidence type="ECO:0000259" key="6">
    <source>
        <dbReference type="PROSITE" id="PS50011"/>
    </source>
</evidence>
<keyword evidence="4" id="KW-0902">Two-component regulatory system</keyword>
<dbReference type="InterPro" id="IPR053159">
    <property type="entry name" value="Hybrid_Histidine_Kinase"/>
</dbReference>
<dbReference type="SMART" id="SM00091">
    <property type="entry name" value="PAS"/>
    <property type="match status" value="2"/>
</dbReference>
<keyword evidence="3 9" id="KW-0808">Transferase</keyword>
<dbReference type="InterPro" id="IPR029016">
    <property type="entry name" value="GAF-like_dom_sf"/>
</dbReference>
<dbReference type="InterPro" id="IPR001610">
    <property type="entry name" value="PAC"/>
</dbReference>
<dbReference type="Gene3D" id="1.10.287.130">
    <property type="match status" value="1"/>
</dbReference>
<dbReference type="GO" id="GO:0000160">
    <property type="term" value="P:phosphorelay signal transduction system"/>
    <property type="evidence" value="ECO:0007669"/>
    <property type="project" value="UniProtKB-KW"/>
</dbReference>
<dbReference type="eggNOG" id="COG4191">
    <property type="taxonomic scope" value="Bacteria"/>
</dbReference>
<dbReference type="SMART" id="SM00387">
    <property type="entry name" value="HATPase_c"/>
    <property type="match status" value="1"/>
</dbReference>
<dbReference type="SUPFAM" id="SSF55781">
    <property type="entry name" value="GAF domain-like"/>
    <property type="match status" value="1"/>
</dbReference>
<protein>
    <recommendedName>
        <fullName evidence="2">histidine kinase</fullName>
        <ecNumber evidence="2">2.7.13.3</ecNumber>
    </recommendedName>
</protein>
<feature type="domain" description="Protein kinase" evidence="6">
    <location>
        <begin position="14"/>
        <end position="274"/>
    </location>
</feature>
<evidence type="ECO:0000313" key="9">
    <source>
        <dbReference type="EMBL" id="ACC80428.1"/>
    </source>
</evidence>
<proteinExistence type="predicted"/>
<dbReference type="Proteomes" id="UP000001191">
    <property type="component" value="Chromosome"/>
</dbReference>
<dbReference type="eggNOG" id="COG0515">
    <property type="taxonomic scope" value="Bacteria"/>
</dbReference>
<gene>
    <name evidence="9" type="ordered locus">Npun_F1766</name>
</gene>
<dbReference type="InterPro" id="IPR005467">
    <property type="entry name" value="His_kinase_dom"/>
</dbReference>
<sequence>MSAKVDGTVRIAGYQIIEQLYSGSRTQVYRAIRECDRQPVVIKLLKREYPSFSELVQFRNQYAIAKNLDIPSIIKPYSLEPHHNGYALVMEDFGGISLRQFTQRRPLSLEEFLPIALQLIDTLHQLHQQRVIHKDVKPANILIHPETKKIKLIDFSIASLLPRETQEIQSPNGLEGTLAYLSPEQTGRMNRGIDYRSDFYSLGVTFFELLSGQLPFTSHDPMELLHCHIAKQPDSICNLNPEIPLMLGEIICKLMAKNAEDRYQSAMGLKHDLVFCLEQWQETGKHTWFDLGQRDISDRFLIPEKLYGREQEIECLLEVFGRVANGAVELMLVAGFSGIGKTAVVNEVHKVIVRWNGYFIKGKYDQFNRNIPLSAFVQAFRDLMGQLLTESDTQLEQWRKKILSAISESGQVIIEVIPELERIIGTQPPVPELSGSAAQNRFNLLFVKFIQVFATREHPLVVFLDDLQWANLASLNLIRLLMGETLKGYLLIIGAYRDNEVFAAHPLMVALEEIEKGATVSTITLAPLNQTDVNRLIADTLSYSTEVALPLTELVYQKAKGNPFFTIQFLKALHEDGRITFDWDTGLWQCDLVQVPRRTAACLQTSLSLTDDVVEFMAIQLQKLPLETQEILKLAACIGNQFDLATLAIVFEQSPTQTAAVLWKALQEGLVLPHCDIYKFYQESEAIRDSSDLGILDSGSCVYTFLHDRVQQAAYSLIPEEQKQATHLKIGQLLLSNTPESNREERIFEIVSQLNVAAELIAQPAERQALAQFNLMASRKAKAAIAYTAACKYAQVGIGLLAQNSWQHQYELTLALHQVATEAAYLSGDLEQMAANAHLVLNHAKTPLDKISVYEVKIEVFTAQGYFAEAIAAALTILKQLGVELPTVPTQEDVAVAFSTVLDVIGERFPAELLNLSDARDANILAAARILTSVAPCAYLFQPQLYLLVILKKVYLSVVYGNESTSTFSYASYGILMCGVFKNVELGYEFGQLALDLRSRYQNSELKGKTLLLVYLYTRHWKIHLRELLQPLQTAYCSCLDVGDLAFAGYSAYNYGFYSYFSGQNLTQLEPEVADYCEALKHLKQNLALNYSQLIRQILLNLMGEADDVVVLSGTAYNEQHQLPLHEAAGDRTGLALLWINKLVVSYLFSEFEQAVEQARQARQYLDAIIAFLYVPIFHFYDSLAQLAWFEQLSALEQQQMKECITANQEKLNYWATHAPINFRHKFDLVEAERYRVLGNRAEAIECYDRAIIGAKEQGYIQEEALANELAAKFYLDWGKEQIAQSYMTQAYYGYARWGAKTKVVDLEKRYPQLLAPILQQSPSPLSTNETIFALGSVTCTSSANSSSSSISVALDLASILKASQTLSGEIELEKLLSVLLHIVIENAGADKCVFMLLESGRLLIQALAQLSLGIVSIENKGITHIDFYPRLLNPQPIEDSQDVPVGLINTVKRSLKPTVIIDATVHPQFINDPYIQQQQPKSILCSPILHQGKLLGILYLENNLTNGAFTSDRVELLNLLCAQAAISLVNARLYQNSQNYAQQLTQSLAKLQASEIRFQNLANNIPGMVYQFRLAADGSISTPYVSSGCLDLYGLEPELVMAGIHSLYAMNHPDDQPAIAKAIAYSAKTLTPFEQEWRIILPSGTIKWIQSAARPERQADGAILWDGVVIDISDVYDELCLRKQAEASLAKEREFLNAIIQNITDGIVVCDPNGNLILFNNATREFHGLPVESLPPEQWAEHFDLYQPDGQTPLSTTEIPLFRALQGEIVENAEIVIAPKHGSKRILLASGQAIVDFLGNKLGAVIVMRDISDVYNELRLRKQAELTLQQKSLDLQQALNDLQNAQLQIVQSEKMSALGNLVAGVAHEMNNPLGFIAASLKQAKPTIADIIEHLKLYQETLPNKNDQIKDHAVEIDLDYSLEDLPKMIDSMSMACDRLKKISTSLRTFSRADQDYKVPFNIHQGIDSTILILKHRLKANELRPAIEVVTNYGNLPQIECFPGQLNQVFMNILANAIDALDESTLERSLAEIQEIPNQIIITTSVENHLVKIAIADNGKGMSEEVKSKIFNHLFTTKTVGKGTGLGLAIARQIVEETHNGKLICNSVLGQGTEFIIEIPV</sequence>
<evidence type="ECO:0000259" key="7">
    <source>
        <dbReference type="PROSITE" id="PS50109"/>
    </source>
</evidence>
<dbReference type="Pfam" id="PF00989">
    <property type="entry name" value="PAS"/>
    <property type="match status" value="1"/>
</dbReference>
<dbReference type="EC" id="2.7.13.3" evidence="2"/>
<dbReference type="eggNOG" id="COG3899">
    <property type="taxonomic scope" value="Bacteria"/>
</dbReference>
<dbReference type="Gene3D" id="3.30.450.20">
    <property type="entry name" value="PAS domain"/>
    <property type="match status" value="2"/>
</dbReference>
<dbReference type="InterPro" id="IPR013655">
    <property type="entry name" value="PAS_fold_3"/>
</dbReference>
<dbReference type="Pfam" id="PF08447">
    <property type="entry name" value="PAS_3"/>
    <property type="match status" value="1"/>
</dbReference>
<feature type="coiled-coil region" evidence="5">
    <location>
        <begin position="1822"/>
        <end position="1856"/>
    </location>
</feature>
<dbReference type="PROSITE" id="PS50109">
    <property type="entry name" value="HIS_KIN"/>
    <property type="match status" value="1"/>
</dbReference>
<organism evidence="9 10">
    <name type="scientific">Nostoc punctiforme (strain ATCC 29133 / PCC 73102)</name>
    <dbReference type="NCBI Taxonomy" id="63737"/>
    <lineage>
        <taxon>Bacteria</taxon>
        <taxon>Bacillati</taxon>
        <taxon>Cyanobacteriota</taxon>
        <taxon>Cyanophyceae</taxon>
        <taxon>Nostocales</taxon>
        <taxon>Nostocaceae</taxon>
        <taxon>Nostoc</taxon>
    </lineage>
</organism>
<keyword evidence="10" id="KW-1185">Reference proteome</keyword>
<dbReference type="SMART" id="SM00220">
    <property type="entry name" value="S_TKc"/>
    <property type="match status" value="1"/>
</dbReference>
<dbReference type="InterPro" id="IPR036890">
    <property type="entry name" value="HATPase_C_sf"/>
</dbReference>
<dbReference type="InterPro" id="IPR004358">
    <property type="entry name" value="Sig_transdc_His_kin-like_C"/>
</dbReference>
<dbReference type="RefSeq" id="WP_012408446.1">
    <property type="nucleotide sequence ID" value="NC_010628.1"/>
</dbReference>
<dbReference type="PhylomeDB" id="B2J2J7"/>
<dbReference type="PROSITE" id="PS50011">
    <property type="entry name" value="PROTEIN_KINASE_DOM"/>
    <property type="match status" value="1"/>
</dbReference>
<evidence type="ECO:0000256" key="4">
    <source>
        <dbReference type="ARBA" id="ARBA00023012"/>
    </source>
</evidence>
<name>B2J2J7_NOSP7</name>
<dbReference type="KEGG" id="npu:Npun_F1766"/>
<dbReference type="InterPro" id="IPR003018">
    <property type="entry name" value="GAF"/>
</dbReference>
<dbReference type="InterPro" id="IPR011009">
    <property type="entry name" value="Kinase-like_dom_sf"/>
</dbReference>
<dbReference type="GO" id="GO:0006355">
    <property type="term" value="P:regulation of DNA-templated transcription"/>
    <property type="evidence" value="ECO:0007669"/>
    <property type="project" value="InterPro"/>
</dbReference>
<keyword evidence="3 9" id="KW-0418">Kinase</keyword>
<feature type="domain" description="Histidine kinase" evidence="7">
    <location>
        <begin position="1865"/>
        <end position="2120"/>
    </location>
</feature>
<evidence type="ECO:0000256" key="5">
    <source>
        <dbReference type="SAM" id="Coils"/>
    </source>
</evidence>
<dbReference type="Pfam" id="PF01590">
    <property type="entry name" value="GAF"/>
    <property type="match status" value="1"/>
</dbReference>
<keyword evidence="5" id="KW-0175">Coiled coil</keyword>
<dbReference type="Gene3D" id="3.40.50.300">
    <property type="entry name" value="P-loop containing nucleotide triphosphate hydrolases"/>
    <property type="match status" value="1"/>
</dbReference>
<dbReference type="SUPFAM" id="SSF52540">
    <property type="entry name" value="P-loop containing nucleoside triphosphate hydrolases"/>
    <property type="match status" value="1"/>
</dbReference>
<dbReference type="EMBL" id="CP001037">
    <property type="protein sequence ID" value="ACC80428.1"/>
    <property type="molecule type" value="Genomic_DNA"/>
</dbReference>
<dbReference type="SUPFAM" id="SSF55785">
    <property type="entry name" value="PYP-like sensor domain (PAS domain)"/>
    <property type="match status" value="2"/>
</dbReference>
<dbReference type="InterPro" id="IPR041664">
    <property type="entry name" value="AAA_16"/>
</dbReference>
<dbReference type="SUPFAM" id="SSF55874">
    <property type="entry name" value="ATPase domain of HSP90 chaperone/DNA topoisomerase II/histidine kinase"/>
    <property type="match status" value="1"/>
</dbReference>
<dbReference type="SMART" id="SM00086">
    <property type="entry name" value="PAC"/>
    <property type="match status" value="2"/>
</dbReference>
<dbReference type="Gene3D" id="3.30.200.20">
    <property type="entry name" value="Phosphorylase Kinase, domain 1"/>
    <property type="match status" value="1"/>
</dbReference>
<dbReference type="GO" id="GO:0005524">
    <property type="term" value="F:ATP binding"/>
    <property type="evidence" value="ECO:0007669"/>
    <property type="project" value="InterPro"/>
</dbReference>
<evidence type="ECO:0000256" key="2">
    <source>
        <dbReference type="ARBA" id="ARBA00012438"/>
    </source>
</evidence>
<dbReference type="Pfam" id="PF00069">
    <property type="entry name" value="Pkinase"/>
    <property type="match status" value="1"/>
</dbReference>
<dbReference type="PROSITE" id="PS00108">
    <property type="entry name" value="PROTEIN_KINASE_ST"/>
    <property type="match status" value="1"/>
</dbReference>
<dbReference type="Gene3D" id="3.30.565.10">
    <property type="entry name" value="Histidine kinase-like ATPase, C-terminal domain"/>
    <property type="match status" value="1"/>
</dbReference>
<dbReference type="InterPro" id="IPR035965">
    <property type="entry name" value="PAS-like_dom_sf"/>
</dbReference>
<reference evidence="9 10" key="2">
    <citation type="journal article" date="2013" name="Plant Physiol.">
        <title>A Nostoc punctiforme Sugar Transporter Necessary to Establish a Cyanobacterium-Plant Symbiosis.</title>
        <authorList>
            <person name="Ekman M."/>
            <person name="Picossi S."/>
            <person name="Campbell E.L."/>
            <person name="Meeks J.C."/>
            <person name="Flores E."/>
        </authorList>
    </citation>
    <scope>NUCLEOTIDE SEQUENCE [LARGE SCALE GENOMIC DNA]</scope>
    <source>
        <strain evidence="10">ATCC 29133 / PCC 73102</strain>
    </source>
</reference>
<dbReference type="OrthoDB" id="573511at2"/>
<dbReference type="InterPro" id="IPR000719">
    <property type="entry name" value="Prot_kinase_dom"/>
</dbReference>
<dbReference type="InterPro" id="IPR008271">
    <property type="entry name" value="Ser/Thr_kinase_AS"/>
</dbReference>
<dbReference type="NCBIfam" id="TIGR00229">
    <property type="entry name" value="sensory_box"/>
    <property type="match status" value="1"/>
</dbReference>
<dbReference type="Gene3D" id="3.30.450.40">
    <property type="match status" value="1"/>
</dbReference>
<dbReference type="STRING" id="63737.Npun_F1766"/>
<dbReference type="InterPro" id="IPR000014">
    <property type="entry name" value="PAS"/>
</dbReference>
<dbReference type="Gene3D" id="1.10.510.10">
    <property type="entry name" value="Transferase(Phosphotransferase) domain 1"/>
    <property type="match status" value="1"/>
</dbReference>
<feature type="domain" description="PAS" evidence="8">
    <location>
        <begin position="1693"/>
        <end position="1769"/>
    </location>
</feature>